<keyword evidence="9" id="KW-1185">Reference proteome</keyword>
<evidence type="ECO:0000256" key="6">
    <source>
        <dbReference type="ARBA" id="ARBA00030030"/>
    </source>
</evidence>
<feature type="compositionally biased region" description="Basic and acidic residues" evidence="7">
    <location>
        <begin position="19"/>
        <end position="30"/>
    </location>
</feature>
<protein>
    <recommendedName>
        <fullName evidence="5">U6 snRNA phosphodiesterase 1</fullName>
    </recommendedName>
    <alternativeName>
        <fullName evidence="6">3'-5' RNA exonuclease USB1</fullName>
    </alternativeName>
</protein>
<dbReference type="InterPro" id="IPR027521">
    <property type="entry name" value="Usb1"/>
</dbReference>
<dbReference type="GO" id="GO:0000175">
    <property type="term" value="F:3'-5'-RNA exonuclease activity"/>
    <property type="evidence" value="ECO:0007669"/>
    <property type="project" value="TreeGrafter"/>
</dbReference>
<keyword evidence="2" id="KW-0378">Hydrolase</keyword>
<evidence type="ECO:0000256" key="4">
    <source>
        <dbReference type="ARBA" id="ARBA00023242"/>
    </source>
</evidence>
<evidence type="ECO:0000313" key="8">
    <source>
        <dbReference type="EMBL" id="ETO05075.1"/>
    </source>
</evidence>
<dbReference type="GO" id="GO:0005634">
    <property type="term" value="C:nucleus"/>
    <property type="evidence" value="ECO:0007669"/>
    <property type="project" value="TreeGrafter"/>
</dbReference>
<evidence type="ECO:0000256" key="2">
    <source>
        <dbReference type="ARBA" id="ARBA00022801"/>
    </source>
</evidence>
<evidence type="ECO:0000256" key="7">
    <source>
        <dbReference type="SAM" id="MobiDB-lite"/>
    </source>
</evidence>
<dbReference type="PANTHER" id="PTHR13522:SF3">
    <property type="entry name" value="U6 SNRNA PHOSPHODIESTERASE 1"/>
    <property type="match status" value="1"/>
</dbReference>
<reference evidence="8 9" key="1">
    <citation type="journal article" date="2013" name="Curr. Biol.">
        <title>The Genome of the Foraminiferan Reticulomyxa filosa.</title>
        <authorList>
            <person name="Glockner G."/>
            <person name="Hulsmann N."/>
            <person name="Schleicher M."/>
            <person name="Noegel A.A."/>
            <person name="Eichinger L."/>
            <person name="Gallinger C."/>
            <person name="Pawlowski J."/>
            <person name="Sierra R."/>
            <person name="Euteneuer U."/>
            <person name="Pillet L."/>
            <person name="Moustafa A."/>
            <person name="Platzer M."/>
            <person name="Groth M."/>
            <person name="Szafranski K."/>
            <person name="Schliwa M."/>
        </authorList>
    </citation>
    <scope>NUCLEOTIDE SEQUENCE [LARGE SCALE GENOMIC DNA]</scope>
</reference>
<dbReference type="GO" id="GO:0034477">
    <property type="term" value="P:U6 snRNA 3'-end processing"/>
    <property type="evidence" value="ECO:0007669"/>
    <property type="project" value="InterPro"/>
</dbReference>
<feature type="region of interest" description="Disordered" evidence="7">
    <location>
        <begin position="19"/>
        <end position="42"/>
    </location>
</feature>
<sequence length="299" mass="34215">MSSVKRNFTNFLAEDNEEKGLLNKNTEEKGTNNVPTKRRKKMALPSLSSVLNGIQEAETHKPKSDNTDHQGKIRSFGHKEGNWNVHVFLPIKINASNNFYPFLKSICNNNLSKSVDSQTIHFLLDEPMDDNLLHISVSRSQPIRTHQINTFIDTFIKFVVDVLQKQKILTTLQQIELSGLKIFSNDEKTRHFASILVREKDKLKIVEIIELVNQVMEKFQLQTYYQDAMPHLSFAWSIHPISLLLNTPSNKDCTNADLNSVFSVVVNAIHVQIGNQINLKHLLKNIVEISTHYFVTLAK</sequence>
<dbReference type="GO" id="GO:0016829">
    <property type="term" value="F:lyase activity"/>
    <property type="evidence" value="ECO:0007669"/>
    <property type="project" value="UniProtKB-KW"/>
</dbReference>
<evidence type="ECO:0000313" key="9">
    <source>
        <dbReference type="Proteomes" id="UP000023152"/>
    </source>
</evidence>
<dbReference type="PANTHER" id="PTHR13522">
    <property type="entry name" value="U6 SNRNA PHOSPHODIESTERASE 1"/>
    <property type="match status" value="1"/>
</dbReference>
<keyword evidence="4" id="KW-0539">Nucleus</keyword>
<dbReference type="EMBL" id="ASPP01028570">
    <property type="protein sequence ID" value="ETO05075.1"/>
    <property type="molecule type" value="Genomic_DNA"/>
</dbReference>
<comment type="caution">
    <text evidence="8">The sequence shown here is derived from an EMBL/GenBank/DDBJ whole genome shotgun (WGS) entry which is preliminary data.</text>
</comment>
<evidence type="ECO:0000256" key="1">
    <source>
        <dbReference type="ARBA" id="ARBA00022722"/>
    </source>
</evidence>
<name>X6LWH2_RETFI</name>
<keyword evidence="3" id="KW-0456">Lyase</keyword>
<proteinExistence type="predicted"/>
<dbReference type="Proteomes" id="UP000023152">
    <property type="component" value="Unassembled WGS sequence"/>
</dbReference>
<evidence type="ECO:0000256" key="3">
    <source>
        <dbReference type="ARBA" id="ARBA00023239"/>
    </source>
</evidence>
<dbReference type="Pfam" id="PF09749">
    <property type="entry name" value="HVSL"/>
    <property type="match status" value="1"/>
</dbReference>
<dbReference type="AlphaFoldDB" id="X6LWH2"/>
<accession>X6LWH2</accession>
<dbReference type="Gene3D" id="3.90.1140.10">
    <property type="entry name" value="Cyclic phosphodiesterase"/>
    <property type="match status" value="1"/>
</dbReference>
<organism evidence="8 9">
    <name type="scientific">Reticulomyxa filosa</name>
    <dbReference type="NCBI Taxonomy" id="46433"/>
    <lineage>
        <taxon>Eukaryota</taxon>
        <taxon>Sar</taxon>
        <taxon>Rhizaria</taxon>
        <taxon>Retaria</taxon>
        <taxon>Foraminifera</taxon>
        <taxon>Monothalamids</taxon>
        <taxon>Reticulomyxidae</taxon>
        <taxon>Reticulomyxa</taxon>
    </lineage>
</organism>
<keyword evidence="1" id="KW-0540">Nuclease</keyword>
<dbReference type="OMA" id="THQINTF"/>
<gene>
    <name evidence="8" type="ORF">RFI_32320</name>
</gene>
<dbReference type="OrthoDB" id="49151at2759"/>
<evidence type="ECO:0000256" key="5">
    <source>
        <dbReference type="ARBA" id="ARBA00029543"/>
    </source>
</evidence>